<organism evidence="1 2">
    <name type="scientific">Roseibium hamelinense</name>
    <dbReference type="NCBI Taxonomy" id="150831"/>
    <lineage>
        <taxon>Bacteria</taxon>
        <taxon>Pseudomonadati</taxon>
        <taxon>Pseudomonadota</taxon>
        <taxon>Alphaproteobacteria</taxon>
        <taxon>Hyphomicrobiales</taxon>
        <taxon>Stappiaceae</taxon>
        <taxon>Roseibium</taxon>
    </lineage>
</organism>
<evidence type="ECO:0000313" key="1">
    <source>
        <dbReference type="EMBL" id="TWI82275.1"/>
    </source>
</evidence>
<reference evidence="1 2" key="1">
    <citation type="submission" date="2019-07" db="EMBL/GenBank/DDBJ databases">
        <title>Genomic Encyclopedia of Archaeal and Bacterial Type Strains, Phase II (KMG-II): from individual species to whole genera.</title>
        <authorList>
            <person name="Goeker M."/>
        </authorList>
    </citation>
    <scope>NUCLEOTIDE SEQUENCE [LARGE SCALE GENOMIC DNA]</scope>
    <source>
        <strain evidence="1 2">ATCC BAA-252</strain>
    </source>
</reference>
<gene>
    <name evidence="1" type="ORF">JM93_03625</name>
</gene>
<dbReference type="Pfam" id="PF10082">
    <property type="entry name" value="BBP2_2"/>
    <property type="match status" value="1"/>
</dbReference>
<dbReference type="OrthoDB" id="7398962at2"/>
<name>A0A562SLT0_9HYPH</name>
<proteinExistence type="predicted"/>
<dbReference type="InterPro" id="IPR018759">
    <property type="entry name" value="BBP2_2"/>
</dbReference>
<accession>A0A562SLT0</accession>
<evidence type="ECO:0000313" key="2">
    <source>
        <dbReference type="Proteomes" id="UP000320593"/>
    </source>
</evidence>
<dbReference type="SUPFAM" id="SSF56925">
    <property type="entry name" value="OMPA-like"/>
    <property type="match status" value="1"/>
</dbReference>
<sequence length="485" mass="50572">MHRALHTLAIIGLFCGSAVGQEASVFAPDGSVAAEELTGASSELAANQRNASVFNDVIGLRTSFNAATAEEGSTGLGAAGRIEPVRPFSDRLAAVARTEGGGAALDTSIFAGDTVFDQASGFRIGRFTVLPEVTINGGYTDNVEGAAGGQSGGLFRISPNITATSDWSRHQLDFALRGSYVAYPDSSDDDDPSLTASSALRLDVANETTVNADLAYTYSREDASSAESATGQDDVHQINASLGLTRGAGVVSATISGGIDRNIYSADDGIGSAGGRDNTLYSAGLRLNAETGAAFTPFVEGALLLRRFDQECSDSLCERRDANGYEFRGGFGIDNGPKLAGEIGAGWRVEDLQDDRLGDLSGLVVDASLVWSPSRLTTVTAGLGTSFETTDIDGASGSIIYSGDLRLAYGFSDRLVGEIGTGYSYRTYQGADIDEGTFTGFGGLTYALTKNVALDAQYTYQNFDTTSPGGDYSSNTIEAGVRIRH</sequence>
<dbReference type="RefSeq" id="WP_145346097.1">
    <property type="nucleotide sequence ID" value="NZ_SMLY01000084.1"/>
</dbReference>
<keyword evidence="2" id="KW-1185">Reference proteome</keyword>
<dbReference type="Proteomes" id="UP000320593">
    <property type="component" value="Unassembled WGS sequence"/>
</dbReference>
<dbReference type="InterPro" id="IPR011250">
    <property type="entry name" value="OMP/PagP_B-barrel"/>
</dbReference>
<protein>
    <submittedName>
        <fullName evidence="1">Uncharacterized protein</fullName>
    </submittedName>
</protein>
<comment type="caution">
    <text evidence="1">The sequence shown here is derived from an EMBL/GenBank/DDBJ whole genome shotgun (WGS) entry which is preliminary data.</text>
</comment>
<dbReference type="EMBL" id="VLLF01000009">
    <property type="protein sequence ID" value="TWI82275.1"/>
    <property type="molecule type" value="Genomic_DNA"/>
</dbReference>
<dbReference type="AlphaFoldDB" id="A0A562SLT0"/>